<evidence type="ECO:0000256" key="1">
    <source>
        <dbReference type="SAM" id="Phobius"/>
    </source>
</evidence>
<protein>
    <submittedName>
        <fullName evidence="2">Palmitoyltransferase ZDHHC21</fullName>
    </submittedName>
</protein>
<organism evidence="2 3">
    <name type="scientific">Lates japonicus</name>
    <name type="common">Japanese lates</name>
    <dbReference type="NCBI Taxonomy" id="270547"/>
    <lineage>
        <taxon>Eukaryota</taxon>
        <taxon>Metazoa</taxon>
        <taxon>Chordata</taxon>
        <taxon>Craniata</taxon>
        <taxon>Vertebrata</taxon>
        <taxon>Euteleostomi</taxon>
        <taxon>Actinopterygii</taxon>
        <taxon>Neopterygii</taxon>
        <taxon>Teleostei</taxon>
        <taxon>Neoteleostei</taxon>
        <taxon>Acanthomorphata</taxon>
        <taxon>Carangaria</taxon>
        <taxon>Carangaria incertae sedis</taxon>
        <taxon>Centropomidae</taxon>
        <taxon>Lates</taxon>
    </lineage>
</organism>
<evidence type="ECO:0000313" key="2">
    <source>
        <dbReference type="EMBL" id="GLD53661.1"/>
    </source>
</evidence>
<proteinExistence type="predicted"/>
<sequence>MKLRLHFVVDPMGWLCISMVFGIWLYNTFFIPKLVLLPHYNEGHIPWVTVVCYYISSALCIAALFRASTADPGRLPVDPHIPHSEREHWELCNIGSKRSTTLGTIAEVAALAETLWLIHGSEQAATPSQPHFHAPRIVGR</sequence>
<keyword evidence="3" id="KW-1185">Reference proteome</keyword>
<dbReference type="Proteomes" id="UP001279410">
    <property type="component" value="Unassembled WGS sequence"/>
</dbReference>
<keyword evidence="1" id="KW-1133">Transmembrane helix</keyword>
<keyword evidence="1" id="KW-0472">Membrane</keyword>
<feature type="transmembrane region" description="Helical" evidence="1">
    <location>
        <begin position="12"/>
        <end position="32"/>
    </location>
</feature>
<name>A0AAD3MHP3_LATJO</name>
<reference evidence="2" key="1">
    <citation type="submission" date="2022-08" db="EMBL/GenBank/DDBJ databases">
        <title>Genome sequencing of akame (Lates japonicus).</title>
        <authorList>
            <person name="Hashiguchi Y."/>
            <person name="Takahashi H."/>
        </authorList>
    </citation>
    <scope>NUCLEOTIDE SEQUENCE</scope>
    <source>
        <strain evidence="2">Kochi</strain>
    </source>
</reference>
<evidence type="ECO:0000313" key="3">
    <source>
        <dbReference type="Proteomes" id="UP001279410"/>
    </source>
</evidence>
<keyword evidence="1" id="KW-0812">Transmembrane</keyword>
<feature type="transmembrane region" description="Helical" evidence="1">
    <location>
        <begin position="44"/>
        <end position="65"/>
    </location>
</feature>
<comment type="caution">
    <text evidence="2">The sequence shown here is derived from an EMBL/GenBank/DDBJ whole genome shotgun (WGS) entry which is preliminary data.</text>
</comment>
<gene>
    <name evidence="2" type="ORF">AKAME5_000638000</name>
</gene>
<dbReference type="AlphaFoldDB" id="A0AAD3MHP3"/>
<dbReference type="EMBL" id="BRZM01000018">
    <property type="protein sequence ID" value="GLD53661.1"/>
    <property type="molecule type" value="Genomic_DNA"/>
</dbReference>
<accession>A0AAD3MHP3</accession>